<reference evidence="1" key="1">
    <citation type="journal article" date="2021" name="Proc. Natl. Acad. Sci. U.S.A.">
        <title>A Catalog of Tens of Thousands of Viruses from Human Metagenomes Reveals Hidden Associations with Chronic Diseases.</title>
        <authorList>
            <person name="Tisza M.J."/>
            <person name="Buck C.B."/>
        </authorList>
    </citation>
    <scope>NUCLEOTIDE SEQUENCE</scope>
    <source>
        <strain evidence="1">Ctpjm1</strain>
    </source>
</reference>
<dbReference type="EMBL" id="BK015208">
    <property type="protein sequence ID" value="DAD96102.1"/>
    <property type="molecule type" value="Genomic_DNA"/>
</dbReference>
<proteinExistence type="predicted"/>
<name>A0A8S5NMZ9_9CAUD</name>
<sequence length="38" mass="4089">MEQGGKDGFGYAEVVVDRVVFKFYFKCACLPGDGGKIG</sequence>
<protein>
    <submittedName>
        <fullName evidence="1">Uncharacterized protein</fullName>
    </submittedName>
</protein>
<evidence type="ECO:0000313" key="1">
    <source>
        <dbReference type="EMBL" id="DAD96102.1"/>
    </source>
</evidence>
<organism evidence="1">
    <name type="scientific">Myoviridae sp. ctpjm1</name>
    <dbReference type="NCBI Taxonomy" id="2826699"/>
    <lineage>
        <taxon>Viruses</taxon>
        <taxon>Duplodnaviria</taxon>
        <taxon>Heunggongvirae</taxon>
        <taxon>Uroviricota</taxon>
        <taxon>Caudoviricetes</taxon>
    </lineage>
</organism>
<accession>A0A8S5NMZ9</accession>